<proteinExistence type="predicted"/>
<keyword evidence="3" id="KW-1185">Reference proteome</keyword>
<dbReference type="Proteomes" id="UP000324222">
    <property type="component" value="Unassembled WGS sequence"/>
</dbReference>
<evidence type="ECO:0000256" key="1">
    <source>
        <dbReference type="SAM" id="MobiDB-lite"/>
    </source>
</evidence>
<feature type="region of interest" description="Disordered" evidence="1">
    <location>
        <begin position="43"/>
        <end position="64"/>
    </location>
</feature>
<dbReference type="EMBL" id="VSRR010054916">
    <property type="protein sequence ID" value="MPC80754.1"/>
    <property type="molecule type" value="Genomic_DNA"/>
</dbReference>
<sequence>MASRSAPLPVFTSLQDSEIKSLSDSSEATKIEALVSPDKLLLEEGSRDGPTRQSFGTRIPEKNW</sequence>
<evidence type="ECO:0000313" key="2">
    <source>
        <dbReference type="EMBL" id="MPC80754.1"/>
    </source>
</evidence>
<name>A0A5B7IJV8_PORTR</name>
<comment type="caution">
    <text evidence="2">The sequence shown here is derived from an EMBL/GenBank/DDBJ whole genome shotgun (WGS) entry which is preliminary data.</text>
</comment>
<evidence type="ECO:0000313" key="3">
    <source>
        <dbReference type="Proteomes" id="UP000324222"/>
    </source>
</evidence>
<dbReference type="AlphaFoldDB" id="A0A5B7IJV8"/>
<organism evidence="2 3">
    <name type="scientific">Portunus trituberculatus</name>
    <name type="common">Swimming crab</name>
    <name type="synonym">Neptunus trituberculatus</name>
    <dbReference type="NCBI Taxonomy" id="210409"/>
    <lineage>
        <taxon>Eukaryota</taxon>
        <taxon>Metazoa</taxon>
        <taxon>Ecdysozoa</taxon>
        <taxon>Arthropoda</taxon>
        <taxon>Crustacea</taxon>
        <taxon>Multicrustacea</taxon>
        <taxon>Malacostraca</taxon>
        <taxon>Eumalacostraca</taxon>
        <taxon>Eucarida</taxon>
        <taxon>Decapoda</taxon>
        <taxon>Pleocyemata</taxon>
        <taxon>Brachyura</taxon>
        <taxon>Eubrachyura</taxon>
        <taxon>Portunoidea</taxon>
        <taxon>Portunidae</taxon>
        <taxon>Portuninae</taxon>
        <taxon>Portunus</taxon>
    </lineage>
</organism>
<protein>
    <submittedName>
        <fullName evidence="2">Uncharacterized protein</fullName>
    </submittedName>
</protein>
<accession>A0A5B7IJV8</accession>
<reference evidence="2 3" key="1">
    <citation type="submission" date="2019-05" db="EMBL/GenBank/DDBJ databases">
        <title>Another draft genome of Portunus trituberculatus and its Hox gene families provides insights of decapod evolution.</title>
        <authorList>
            <person name="Jeong J.-H."/>
            <person name="Song I."/>
            <person name="Kim S."/>
            <person name="Choi T."/>
            <person name="Kim D."/>
            <person name="Ryu S."/>
            <person name="Kim W."/>
        </authorList>
    </citation>
    <scope>NUCLEOTIDE SEQUENCE [LARGE SCALE GENOMIC DNA]</scope>
    <source>
        <tissue evidence="2">Muscle</tissue>
    </source>
</reference>
<gene>
    <name evidence="2" type="ORF">E2C01_075342</name>
</gene>